<dbReference type="Proteomes" id="UP000431092">
    <property type="component" value="Unassembled WGS sequence"/>
</dbReference>
<comment type="caution">
    <text evidence="1">The sequence shown here is derived from an EMBL/GenBank/DDBJ whole genome shotgun (WGS) entry which is preliminary data.</text>
</comment>
<reference evidence="1 2" key="1">
    <citation type="submission" date="2019-11" db="EMBL/GenBank/DDBJ databases">
        <title>Whole genome sequencing identifies a novel species of the genus Arsenicicoccus isolated from human blood.</title>
        <authorList>
            <person name="Jeong J.H."/>
            <person name="Kweon O.J."/>
            <person name="Kim H.R."/>
            <person name="Kim T.-H."/>
            <person name="Ha S.-M."/>
            <person name="Lee M.-K."/>
        </authorList>
    </citation>
    <scope>NUCLEOTIDE SEQUENCE [LARGE SCALE GENOMIC DNA]</scope>
    <source>
        <strain evidence="1 2">MKL-02</strain>
    </source>
</reference>
<accession>A0A6I3IGC8</accession>
<dbReference type="Pfam" id="PF11578">
    <property type="entry name" value="DUF3237"/>
    <property type="match status" value="1"/>
</dbReference>
<dbReference type="EMBL" id="WLVL01000044">
    <property type="protein sequence ID" value="MTB73102.1"/>
    <property type="molecule type" value="Genomic_DNA"/>
</dbReference>
<dbReference type="Gene3D" id="2.40.160.20">
    <property type="match status" value="1"/>
</dbReference>
<proteinExistence type="predicted"/>
<dbReference type="AlphaFoldDB" id="A0A6I3IGC8"/>
<protein>
    <submittedName>
        <fullName evidence="1">DUF3237 family protein</fullName>
    </submittedName>
</protein>
<name>A0A6I3IGC8_9MICO</name>
<evidence type="ECO:0000313" key="2">
    <source>
        <dbReference type="Proteomes" id="UP000431092"/>
    </source>
</evidence>
<evidence type="ECO:0000313" key="1">
    <source>
        <dbReference type="EMBL" id="MTB73102.1"/>
    </source>
</evidence>
<organism evidence="1 2">
    <name type="scientific">Arsenicicoccus cauae</name>
    <dbReference type="NCBI Taxonomy" id="2663847"/>
    <lineage>
        <taxon>Bacteria</taxon>
        <taxon>Bacillati</taxon>
        <taxon>Actinomycetota</taxon>
        <taxon>Actinomycetes</taxon>
        <taxon>Micrococcales</taxon>
        <taxon>Intrasporangiaceae</taxon>
        <taxon>Arsenicicoccus</taxon>
    </lineage>
</organism>
<sequence>MRGPPSPGRPPRVARRPSPDIAALVRGEVVPFDRIYFRCTPRLPSSGPRWGWLAGPILLGTGRRTPDAVHLDVFVVD</sequence>
<gene>
    <name evidence="1" type="ORF">GGG17_14245</name>
</gene>
<keyword evidence="2" id="KW-1185">Reference proteome</keyword>